<accession>A0A1B0BHX2</accession>
<sequence length="262" mass="29855">MDRICKWSVRYDGESGALEFIARVEELCEVYDLPTDIMPRIVLELLHGKAANWYRNNRRDLMRHLNYTAQQRLDRIARNSRREYQLFFGDTSSKDLSEMIVLGERFEYIPTVATTPPLRVAAERRKPPPDAVPKTVEMTGRTLVASLTIGGLATRGDVDTGATRSIIREDFIGFIPHIINSETRSHIIRMVDGASQDSKRSITVEVKIGDMSFNVKLLVLRRSVDHLTLDMDFLAKTRCVDRSGPFREVRRQKQHAHSNGGG</sequence>
<dbReference type="GO" id="GO:0004190">
    <property type="term" value="F:aspartic-type endopeptidase activity"/>
    <property type="evidence" value="ECO:0007669"/>
    <property type="project" value="InterPro"/>
</dbReference>
<dbReference type="EnsemblMetazoa" id="GPPI030667-RA">
    <property type="protein sequence ID" value="GPPI030667-PA"/>
    <property type="gene ID" value="GPPI030667"/>
</dbReference>
<evidence type="ECO:0000313" key="1">
    <source>
        <dbReference type="EnsemblMetazoa" id="GPPI030667-PA"/>
    </source>
</evidence>
<evidence type="ECO:0000313" key="2">
    <source>
        <dbReference type="Proteomes" id="UP000092460"/>
    </source>
</evidence>
<organism evidence="1 2">
    <name type="scientific">Glossina palpalis gambiensis</name>
    <dbReference type="NCBI Taxonomy" id="67801"/>
    <lineage>
        <taxon>Eukaryota</taxon>
        <taxon>Metazoa</taxon>
        <taxon>Ecdysozoa</taxon>
        <taxon>Arthropoda</taxon>
        <taxon>Hexapoda</taxon>
        <taxon>Insecta</taxon>
        <taxon>Pterygota</taxon>
        <taxon>Neoptera</taxon>
        <taxon>Endopterygota</taxon>
        <taxon>Diptera</taxon>
        <taxon>Brachycera</taxon>
        <taxon>Muscomorpha</taxon>
        <taxon>Hippoboscoidea</taxon>
        <taxon>Glossinidae</taxon>
        <taxon>Glossina</taxon>
    </lineage>
</organism>
<reference evidence="1" key="2">
    <citation type="submission" date="2020-05" db="UniProtKB">
        <authorList>
            <consortium name="EnsemblMetazoa"/>
        </authorList>
    </citation>
    <scope>IDENTIFICATION</scope>
    <source>
        <strain evidence="1">IAEA</strain>
    </source>
</reference>
<proteinExistence type="predicted"/>
<dbReference type="VEuPathDB" id="VectorBase:GPPI030667"/>
<dbReference type="AlphaFoldDB" id="A0A1B0BHX2"/>
<protein>
    <submittedName>
        <fullName evidence="1">Uncharacterized protein</fullName>
    </submittedName>
</protein>
<dbReference type="Proteomes" id="UP000092460">
    <property type="component" value="Unassembled WGS sequence"/>
</dbReference>
<name>A0A1B0BHX2_9MUSC</name>
<dbReference type="InterPro" id="IPR001969">
    <property type="entry name" value="Aspartic_peptidase_AS"/>
</dbReference>
<dbReference type="EMBL" id="JXJN01014621">
    <property type="status" value="NOT_ANNOTATED_CDS"/>
    <property type="molecule type" value="Genomic_DNA"/>
</dbReference>
<dbReference type="SUPFAM" id="SSF50630">
    <property type="entry name" value="Acid proteases"/>
    <property type="match status" value="1"/>
</dbReference>
<dbReference type="InterPro" id="IPR021109">
    <property type="entry name" value="Peptidase_aspartic_dom_sf"/>
</dbReference>
<keyword evidence="2" id="KW-1185">Reference proteome</keyword>
<dbReference type="GO" id="GO:0006508">
    <property type="term" value="P:proteolysis"/>
    <property type="evidence" value="ECO:0007669"/>
    <property type="project" value="InterPro"/>
</dbReference>
<dbReference type="PROSITE" id="PS00141">
    <property type="entry name" value="ASP_PROTEASE"/>
    <property type="match status" value="1"/>
</dbReference>
<reference evidence="2" key="1">
    <citation type="submission" date="2015-01" db="EMBL/GenBank/DDBJ databases">
        <authorList>
            <person name="Aksoy S."/>
            <person name="Warren W."/>
            <person name="Wilson R.K."/>
        </authorList>
    </citation>
    <scope>NUCLEOTIDE SEQUENCE [LARGE SCALE GENOMIC DNA]</scope>
    <source>
        <strain evidence="2">IAEA</strain>
    </source>
</reference>
<dbReference type="CDD" id="cd00303">
    <property type="entry name" value="retropepsin_like"/>
    <property type="match status" value="1"/>
</dbReference>
<dbReference type="Gene3D" id="2.40.70.10">
    <property type="entry name" value="Acid Proteases"/>
    <property type="match status" value="1"/>
</dbReference>